<protein>
    <recommendedName>
        <fullName evidence="3">Apea-like HEPN domain-containing protein</fullName>
    </recommendedName>
</protein>
<gene>
    <name evidence="1" type="ORF">LEP1GSC060_0075</name>
</gene>
<evidence type="ECO:0000313" key="2">
    <source>
        <dbReference type="Proteomes" id="UP000012313"/>
    </source>
</evidence>
<dbReference type="EMBL" id="AOHC02000040">
    <property type="protein sequence ID" value="EMY77059.1"/>
    <property type="molecule type" value="Genomic_DNA"/>
</dbReference>
<name>N1WIY5_9LEPT</name>
<dbReference type="Proteomes" id="UP000012313">
    <property type="component" value="Unassembled WGS sequence"/>
</dbReference>
<proteinExistence type="predicted"/>
<sequence length="347" mass="41212">MKKKNDVLIRIKLAESSRNELYIGKAEYRRSNKNQDCIEIYSDQIEIKAQRFNPIDPADIFYNYRSTLHTQIIKTLVYYFSSYQPKTIEYIEIQSKKKNIKINCDHIIQPRVGPELFPSKVNKQNIQIIFLENEKAACTLISLSYLLAAVNQTDPFLKFEKLWRSFNKLFMYIGKGKTEFDSMIKFKQHILTHNGLYSKTIDLVKNLSASEIRKKLRLQEMIRNNYPKGSNLKAYKEMISRYSDKRIMEIFEETLPYKEKELKSQGYYVEINTHIQANINGNIDKPIERISFLTLIYMYFVRNKLFHGEKIDSTFRLLDGKEHEEMEWLCEILFQLNVDVINANHTF</sequence>
<dbReference type="RefSeq" id="WP_003005631.1">
    <property type="nucleotide sequence ID" value="NZ_AOHC02000040.1"/>
</dbReference>
<dbReference type="OrthoDB" id="1297128at2"/>
<keyword evidence="2" id="KW-1185">Reference proteome</keyword>
<accession>N1WIY5</accession>
<evidence type="ECO:0008006" key="3">
    <source>
        <dbReference type="Google" id="ProtNLM"/>
    </source>
</evidence>
<dbReference type="AlphaFoldDB" id="N1WIY5"/>
<reference evidence="1" key="1">
    <citation type="submission" date="2013-03" db="EMBL/GenBank/DDBJ databases">
        <authorList>
            <person name="Harkins D.M."/>
            <person name="Durkin A.S."/>
            <person name="Brinkac L.M."/>
            <person name="Haft D.H."/>
            <person name="Selengut J.D."/>
            <person name="Sanka R."/>
            <person name="DePew J."/>
            <person name="Purushe J."/>
            <person name="Hartskeerl R.A."/>
            <person name="Ahmed A."/>
            <person name="van der Linden H."/>
            <person name="Goris M.G.A."/>
            <person name="Vinetz J.M."/>
            <person name="Sutton G.G."/>
            <person name="Nierman W.C."/>
            <person name="Fouts D.E."/>
        </authorList>
    </citation>
    <scope>NUCLEOTIDE SEQUENCE [LARGE SCALE GENOMIC DNA]</scope>
    <source>
        <strain evidence="1">ICFT</strain>
    </source>
</reference>
<comment type="caution">
    <text evidence="1">The sequence shown here is derived from an EMBL/GenBank/DDBJ whole genome shotgun (WGS) entry which is preliminary data.</text>
</comment>
<organism evidence="1 2">
    <name type="scientific">Leptospira weilii serovar Ranarum str. ICFT</name>
    <dbReference type="NCBI Taxonomy" id="1218598"/>
    <lineage>
        <taxon>Bacteria</taxon>
        <taxon>Pseudomonadati</taxon>
        <taxon>Spirochaetota</taxon>
        <taxon>Spirochaetia</taxon>
        <taxon>Leptospirales</taxon>
        <taxon>Leptospiraceae</taxon>
        <taxon>Leptospira</taxon>
    </lineage>
</organism>
<evidence type="ECO:0000313" key="1">
    <source>
        <dbReference type="EMBL" id="EMY77059.1"/>
    </source>
</evidence>